<reference evidence="4" key="2">
    <citation type="submission" date="2025-09" db="UniProtKB">
        <authorList>
            <consortium name="Ensembl"/>
        </authorList>
    </citation>
    <scope>IDENTIFICATION</scope>
</reference>
<feature type="domain" description="Calponin-homology (CH)" evidence="3">
    <location>
        <begin position="1"/>
        <end position="105"/>
    </location>
</feature>
<keyword evidence="5" id="KW-1185">Reference proteome</keyword>
<dbReference type="GeneTree" id="ENSGT00390000008160"/>
<gene>
    <name evidence="4" type="primary">spef2</name>
</gene>
<dbReference type="InterPro" id="IPR027417">
    <property type="entry name" value="P-loop_NTPase"/>
</dbReference>
<evidence type="ECO:0000313" key="4">
    <source>
        <dbReference type="Ensembl" id="ENSOKIP00005001586.1"/>
    </source>
</evidence>
<dbReference type="InterPro" id="IPR054517">
    <property type="entry name" value="SPEF2_D5"/>
</dbReference>
<dbReference type="Pfam" id="PF00406">
    <property type="entry name" value="ADK"/>
    <property type="match status" value="1"/>
</dbReference>
<dbReference type="PANTHER" id="PTHR14919:SF0">
    <property type="entry name" value="SPERM FLAGELLAR PROTEIN 2"/>
    <property type="match status" value="1"/>
</dbReference>
<evidence type="ECO:0000256" key="1">
    <source>
        <dbReference type="SAM" id="Coils"/>
    </source>
</evidence>
<sequence>MSDILCRWLNVELRLSKTVDPRSISKDFANGYLIGEVLHKYQLQGDFDLFLKSNTANSKLNNFTLMEPTLQLLGVSLDLSMAQAVMREQHGAATRLLYQLFILLQKKRRAGLTGTAMEAMQPAATAFLHRVENDIYSEVSGIRLPQPLTSASFVCCRLGEIYDKSVMAHFVEEQRRQKVQEEMRLQDIEKHRHARRKQHEMMTRIQSAVIQLPKPPPNRTLKALEKQQQNRKKQEAQVKEECLYCKLQRPEELAQANSEYIQKIRQRLEEDATARQQREKRRRHVLVEQLKAHEAQEEALREEQLVERLTRQSQLERRLAVQLMQLRQQKDVLRQNRVFRERQYQEQRLRDFQEALEREAALARQASLDHAEETRKEIEVHDRIATERAQARYRKHSDSCREILEQIVDLATKAGEYRLLTGNLIPGKLMREWKELMFCGKPLYDSGSLEELPADPTPEQFIEVEKQEILNNQDYDEYMSMTGEWTWPEEGETKPPPSNNNILGHVVLRLQTIVNPPKPDTLPPFFPRFTLKACVLGKLFSGKTTCLTRIAKEFVRIRTCIRNNKEHPSQLSVRAQHGAAVEKFLRKGRSVPDELLVDIAVEAIRAIPADSGWILDGFPVDLTQAKLLEKALGGSDTGKERKRRIKRSNLSVDSNAPKEPPPPSPVLDLALLLDVSDDHVLDRAANNNIDSNNIDSNNIDSNNIDTMVCANEYSLCYYHCRITAFQDTWPKLEKWFSGKQSILMRLNAEMSEDMLFRKVESILYQAMMQSEKASSFENSHGVNTSPTEPLAPTPGTTHWVYVDEPLPKEIPEYLVPYWENVCNSYVTNVKAVMQNLRTERILIIHHLEEFKQYLRRPDLKQEFVSQWQQNYNSIPKDMRDDEETKAELHQRLDDLRERLWDICDKRKEEAGQERAAIMCDGWLEDHTAVLINHFSTLMQVEVDRFQDSLRLLRDYYTGMYKQVLSEAGPEFTCIPLLDIVALEEPGTQTDKSKRQAEGCCSGEGIRPDSSEIPRVYSLETILNQMEANSPPSPAQEPSPPPAPEEDSEEVCKRAIRNKIRQEYAAALDHEDSAVKVRVELVKACALCMVRVLHRQAEQAFRTMEEWLGARFLSEMNSIDQLAEVVRHHIESAAKLQSELMLVCTDFFLNGDMRVVVSPPNPPRPAPLELPTDSTLTILQLEAFYRQLRKVAPTGVQCSTDFWEILQEITSLNLGTNALPDPWMHISESQLVELVSMLTQNTEMLDWRQFLLSAALPWPTPTLPQLLQVLARFKMEDTGATGSLTEEQYLKVELWFPSERALPIPEDLSEPLPYDRLANLRKFFFLLFADPDCSPARVDYVTMLLYFAAHPDPTQGFVRALSVVMGQPLRHQSSSRLLKVGFVTLHPRLHVNQHPIPLYSSTELEEEVEPQGGPRGEEGVSIPALLRAICHGGAWGACQNRFHPNWKSPDEYKEVQDRSFHSLL</sequence>
<reference evidence="4" key="1">
    <citation type="submission" date="2025-08" db="UniProtKB">
        <authorList>
            <consortium name="Ensembl"/>
        </authorList>
    </citation>
    <scope>IDENTIFICATION</scope>
</reference>
<dbReference type="Pfam" id="PF06294">
    <property type="entry name" value="CH_2"/>
    <property type="match status" value="1"/>
</dbReference>
<name>A0A8C7CMI1_ONCKI</name>
<dbReference type="Ensembl" id="ENSOKIT00005001681.1">
    <property type="protein sequence ID" value="ENSOKIP00005001586.1"/>
    <property type="gene ID" value="ENSOKIG00005000629.1"/>
</dbReference>
<feature type="region of interest" description="Disordered" evidence="2">
    <location>
        <begin position="633"/>
        <end position="663"/>
    </location>
</feature>
<feature type="compositionally biased region" description="Pro residues" evidence="2">
    <location>
        <begin position="1030"/>
        <end position="1042"/>
    </location>
</feature>
<evidence type="ECO:0000256" key="2">
    <source>
        <dbReference type="SAM" id="MobiDB-lite"/>
    </source>
</evidence>
<dbReference type="GO" id="GO:0002177">
    <property type="term" value="C:manchette"/>
    <property type="evidence" value="ECO:0007669"/>
    <property type="project" value="TreeGrafter"/>
</dbReference>
<dbReference type="GO" id="GO:0007288">
    <property type="term" value="P:sperm axoneme assembly"/>
    <property type="evidence" value="ECO:0007669"/>
    <property type="project" value="TreeGrafter"/>
</dbReference>
<dbReference type="InterPro" id="IPR001715">
    <property type="entry name" value="CH_dom"/>
</dbReference>
<dbReference type="InterPro" id="IPR056199">
    <property type="entry name" value="SPEF2_C"/>
</dbReference>
<dbReference type="Gene3D" id="3.40.50.300">
    <property type="entry name" value="P-loop containing nucleotide triphosphate hydrolases"/>
    <property type="match status" value="1"/>
</dbReference>
<dbReference type="GO" id="GO:0005737">
    <property type="term" value="C:cytoplasm"/>
    <property type="evidence" value="ECO:0007669"/>
    <property type="project" value="UniProtKB-ARBA"/>
</dbReference>
<protein>
    <submittedName>
        <fullName evidence="4">Sperm flagellar 2</fullName>
    </submittedName>
</protein>
<feature type="compositionally biased region" description="Polar residues" evidence="2">
    <location>
        <begin position="775"/>
        <end position="787"/>
    </location>
</feature>
<dbReference type="SUPFAM" id="SSF52540">
    <property type="entry name" value="P-loop containing nucleoside triphosphate hydrolases"/>
    <property type="match status" value="1"/>
</dbReference>
<dbReference type="GO" id="GO:0097225">
    <property type="term" value="C:sperm midpiece"/>
    <property type="evidence" value="ECO:0007669"/>
    <property type="project" value="TreeGrafter"/>
</dbReference>
<dbReference type="InterPro" id="IPR010441">
    <property type="entry name" value="CH_2"/>
</dbReference>
<feature type="coiled-coil region" evidence="1">
    <location>
        <begin position="283"/>
        <end position="336"/>
    </location>
</feature>
<dbReference type="PROSITE" id="PS50021">
    <property type="entry name" value="CH"/>
    <property type="match status" value="1"/>
</dbReference>
<keyword evidence="1" id="KW-0175">Coiled coil</keyword>
<proteinExistence type="predicted"/>
<evidence type="ECO:0000313" key="5">
    <source>
        <dbReference type="Proteomes" id="UP000694557"/>
    </source>
</evidence>
<dbReference type="Pfam" id="PF22946">
    <property type="entry name" value="SPEF2_D5"/>
    <property type="match status" value="1"/>
</dbReference>
<feature type="region of interest" description="Disordered" evidence="2">
    <location>
        <begin position="1026"/>
        <end position="1048"/>
    </location>
</feature>
<organism evidence="4 5">
    <name type="scientific">Oncorhynchus kisutch</name>
    <name type="common">Coho salmon</name>
    <name type="synonym">Salmo kisutch</name>
    <dbReference type="NCBI Taxonomy" id="8019"/>
    <lineage>
        <taxon>Eukaryota</taxon>
        <taxon>Metazoa</taxon>
        <taxon>Chordata</taxon>
        <taxon>Craniata</taxon>
        <taxon>Vertebrata</taxon>
        <taxon>Euteleostomi</taxon>
        <taxon>Actinopterygii</taxon>
        <taxon>Neopterygii</taxon>
        <taxon>Teleostei</taxon>
        <taxon>Protacanthopterygii</taxon>
        <taxon>Salmoniformes</taxon>
        <taxon>Salmonidae</taxon>
        <taxon>Salmoninae</taxon>
        <taxon>Oncorhynchus</taxon>
    </lineage>
</organism>
<dbReference type="Proteomes" id="UP000694557">
    <property type="component" value="Unassembled WGS sequence"/>
</dbReference>
<feature type="region of interest" description="Disordered" evidence="2">
    <location>
        <begin position="986"/>
        <end position="1010"/>
    </location>
</feature>
<dbReference type="InterPro" id="IPR036872">
    <property type="entry name" value="CH_dom_sf"/>
</dbReference>
<dbReference type="Pfam" id="PF24082">
    <property type="entry name" value="SPEF2_C"/>
    <property type="match status" value="1"/>
</dbReference>
<evidence type="ECO:0000259" key="3">
    <source>
        <dbReference type="PROSITE" id="PS50021"/>
    </source>
</evidence>
<accession>A0A8C7CMI1</accession>
<dbReference type="Gene3D" id="1.10.418.10">
    <property type="entry name" value="Calponin-like domain"/>
    <property type="match status" value="1"/>
</dbReference>
<feature type="region of interest" description="Disordered" evidence="2">
    <location>
        <begin position="775"/>
        <end position="794"/>
    </location>
</feature>
<dbReference type="PANTHER" id="PTHR14919">
    <property type="entry name" value="KPL2-RELATED"/>
    <property type="match status" value="1"/>
</dbReference>
<dbReference type="InterPro" id="IPR052634">
    <property type="entry name" value="Sperm_flagellar-bone_growth"/>
</dbReference>